<protein>
    <submittedName>
        <fullName evidence="4">Uncharacterized protein LOC105432052</fullName>
    </submittedName>
</protein>
<feature type="compositionally biased region" description="Basic residues" evidence="2">
    <location>
        <begin position="639"/>
        <end position="670"/>
    </location>
</feature>
<feature type="compositionally biased region" description="Basic and acidic residues" evidence="2">
    <location>
        <begin position="262"/>
        <end position="282"/>
    </location>
</feature>
<name>A0A8N1SB38_9HYME</name>
<feature type="compositionally biased region" description="Basic residues" evidence="2">
    <location>
        <begin position="223"/>
        <end position="247"/>
    </location>
</feature>
<dbReference type="OrthoDB" id="8035982at2759"/>
<evidence type="ECO:0000256" key="2">
    <source>
        <dbReference type="SAM" id="MobiDB-lite"/>
    </source>
</evidence>
<keyword evidence="1" id="KW-0175">Coiled coil</keyword>
<feature type="region of interest" description="Disordered" evidence="2">
    <location>
        <begin position="617"/>
        <end position="693"/>
    </location>
</feature>
<proteinExistence type="predicted"/>
<sequence length="1337" mass="156287">MHEVLKRNLENQAISSQDLHESFVESVNWHDDFDNNENVRLSRGLKAINDTVISSSQETHGQNNKLDVADAINMNFEFPQASLQTFHDNSSILKDWHNNSIVDLLNIFNIYHNRSDQNAKNVQESILNLNTVNMNGNEDLEAAEQKYVNQTSRIRRAAILNNAFYDDVNQNQDDSDTKDENLDNQFHFSNILENQPEYHKYATRNWNDDIEDFDRHSKIFQTNKRKKKSGKRNKKNKHLEKHGKKSSSRSPSNRNRRHHTHRSDMTKNVNRGDSKLKQKNKAEASPLIGRTRIQKSKTAEQDLLRAGVNEASGEKVLYESVEDQSTVKPKEDDARRKEITMLLAADNIDDESQMDVALHGELAGKIVEQIFEQVQQNDQLKNVFGPGLHRDYKAEDVIAGNVYRQGLDEDGTNRTETMIKRVMELLGTLILNEAQKETCVLLSPEMREFLGWMLEVDREESLEEAPPLPLIREKIIPEQHSGHKFLFDSSSKQERKENINDLEKKVRVLETLVKKYNALTAKEKTKVQVVHDYLIRQLNLILQYIEARESTEAKDKLTSIPIGTARTKIGNILQYQSAVSNATNASDLIEKNAFSSSINTHNPFRSNNLFETADRQLHDSRIASRRRETRSLDENLSKQHYKTKRQKFHNQKRNKNYGNSRRRHKKHFKHLDRAGLSSGNGKSRKKRANPEENNQASLYYLGYEKPRIYDSLDVLDVKLTGKKKKRKRELADKENVATENDRMLDLLPIKGKNRVEDEVMLLNKREAWKRENKKQLEEVAFGKDMRNSTRRERERFEKLMEEDKRKPINETSSRMKREDMIRGTPANRNTDCLNKFHTASEICNSESRNHLKSNNANNSVKSKNELELVERKINVFPDNKTDAAVDSAVAEVSTQEKLATNAGTNNEVKGKLRAINRETKIDKAGGSTGFVNLTSDTKRVSKGRQKASAMEKEADDNTVKLNRTTNYRREEVDPEIELKNLRQGQEERIYDDANWKMTDYSYDNDNLSRNKLRKNYVTKLDKLGDLDTDPENNLELLRLRNNKWSNDVVEWKLLPIIKRLPRYDYPISSRIEEETPILSNIKDMKFQSNAYLNNPKLWRLGHRRRNVFNILPILTITNNDNFPRRIHRKIKSKIAKFKNLQVDPRIIFKVRQLSRLKNTKRSNSIAEFGMPFVLKDSNRKYYEILRPRNHSELGDRVIYDGIDLRLPVWQSYQYYNSFADSPIFHFVPSIREKGDDIYRYPTEIFFEYDPFKEHRTQDLNRQFAKRNRFRTKKEDSVEFPRDNLTNKNSKSKFMQIKFHMEMDKPTLANRKDHLVSSETKYTGKMKEINKTKTKLIK</sequence>
<dbReference type="Proteomes" id="UP000504615">
    <property type="component" value="Unplaced"/>
</dbReference>
<accession>A0A8N1SB38</accession>
<feature type="region of interest" description="Disordered" evidence="2">
    <location>
        <begin position="217"/>
        <end position="294"/>
    </location>
</feature>
<feature type="region of interest" description="Disordered" evidence="2">
    <location>
        <begin position="937"/>
        <end position="956"/>
    </location>
</feature>
<feature type="coiled-coil region" evidence="1">
    <location>
        <begin position="492"/>
        <end position="519"/>
    </location>
</feature>
<keyword evidence="3" id="KW-1185">Reference proteome</keyword>
<dbReference type="GeneID" id="105432052"/>
<evidence type="ECO:0000256" key="1">
    <source>
        <dbReference type="SAM" id="Coils"/>
    </source>
</evidence>
<gene>
    <name evidence="4" type="primary">LOC105432052</name>
</gene>
<evidence type="ECO:0000313" key="3">
    <source>
        <dbReference type="Proteomes" id="UP000504615"/>
    </source>
</evidence>
<dbReference type="RefSeq" id="XP_025075372.1">
    <property type="nucleotide sequence ID" value="XM_025219587.1"/>
</dbReference>
<evidence type="ECO:0000313" key="4">
    <source>
        <dbReference type="RefSeq" id="XP_025075372.1"/>
    </source>
</evidence>
<reference evidence="4" key="1">
    <citation type="submission" date="2025-08" db="UniProtKB">
        <authorList>
            <consortium name="RefSeq"/>
        </authorList>
    </citation>
    <scope>IDENTIFICATION</scope>
</reference>
<feature type="compositionally biased region" description="Basic and acidic residues" evidence="2">
    <location>
        <begin position="617"/>
        <end position="637"/>
    </location>
</feature>
<organism evidence="3 4">
    <name type="scientific">Pogonomyrmex barbatus</name>
    <name type="common">red harvester ant</name>
    <dbReference type="NCBI Taxonomy" id="144034"/>
    <lineage>
        <taxon>Eukaryota</taxon>
        <taxon>Metazoa</taxon>
        <taxon>Ecdysozoa</taxon>
        <taxon>Arthropoda</taxon>
        <taxon>Hexapoda</taxon>
        <taxon>Insecta</taxon>
        <taxon>Pterygota</taxon>
        <taxon>Neoptera</taxon>
        <taxon>Endopterygota</taxon>
        <taxon>Hymenoptera</taxon>
        <taxon>Apocrita</taxon>
        <taxon>Aculeata</taxon>
        <taxon>Formicoidea</taxon>
        <taxon>Formicidae</taxon>
        <taxon>Myrmicinae</taxon>
        <taxon>Pogonomyrmex</taxon>
    </lineage>
</organism>